<protein>
    <submittedName>
        <fullName evidence="1">Uncharacterized protein</fullName>
    </submittedName>
</protein>
<evidence type="ECO:0000313" key="2">
    <source>
        <dbReference type="Proteomes" id="UP000033423"/>
    </source>
</evidence>
<dbReference type="Pfam" id="PF24389">
    <property type="entry name" value="ORC-CDC6-like"/>
    <property type="match status" value="1"/>
</dbReference>
<dbReference type="AlphaFoldDB" id="A0A0F3GRH9"/>
<organism evidence="1 2">
    <name type="scientific">Candidatus Magnetobacterium bavaricum</name>
    <dbReference type="NCBI Taxonomy" id="29290"/>
    <lineage>
        <taxon>Bacteria</taxon>
        <taxon>Pseudomonadati</taxon>
        <taxon>Nitrospirota</taxon>
        <taxon>Thermodesulfovibrionia</taxon>
        <taxon>Thermodesulfovibrionales</taxon>
        <taxon>Candidatus Magnetobacteriaceae</taxon>
        <taxon>Candidatus Magnetobacterium</taxon>
    </lineage>
</organism>
<dbReference type="EMBL" id="LACI01001499">
    <property type="protein sequence ID" value="KJU84367.1"/>
    <property type="molecule type" value="Genomic_DNA"/>
</dbReference>
<sequence>MSDGQIKDAMNIQKKFPFEHTELEGYINNPDSLKPLDVELLLIKANRLAYKPERPLFYMPDKNTTEVSSKDRQAAALFLKKRAGIPLYSGFEDIVATANLNVEQFMRVFSYFIDRLIYSKELNKNREISPEEQKKIFDNITSHYIDKIIKPLQYGNKINQLTENLCNFFKARTYEPNAPHAPGVTQFALLASEIQDLYDGKFPGFKKILTTAIAYNVIVPEPPTSQGKKGSEKKHPFSVNRLLCIHYELPLQKGDFQLIPIRLLSEMCDKSITPLDIKYYKNKLHQGLWNNNE</sequence>
<evidence type="ECO:0000313" key="1">
    <source>
        <dbReference type="EMBL" id="KJU84367.1"/>
    </source>
</evidence>
<dbReference type="InterPro" id="IPR056955">
    <property type="entry name" value="ORC-CDC6-like"/>
</dbReference>
<gene>
    <name evidence="1" type="ORF">MBAV_003440</name>
</gene>
<keyword evidence="2" id="KW-1185">Reference proteome</keyword>
<accession>A0A0F3GRH9</accession>
<comment type="caution">
    <text evidence="1">The sequence shown here is derived from an EMBL/GenBank/DDBJ whole genome shotgun (WGS) entry which is preliminary data.</text>
</comment>
<reference evidence="1 2" key="1">
    <citation type="submission" date="2015-02" db="EMBL/GenBank/DDBJ databases">
        <title>Single-cell genomics of uncultivated deep-branching MTB reveals a conserved set of magnetosome genes.</title>
        <authorList>
            <person name="Kolinko S."/>
            <person name="Richter M."/>
            <person name="Glockner F.O."/>
            <person name="Brachmann A."/>
            <person name="Schuler D."/>
        </authorList>
    </citation>
    <scope>NUCLEOTIDE SEQUENCE [LARGE SCALE GENOMIC DNA]</scope>
    <source>
        <strain evidence="1">TM-1</strain>
    </source>
</reference>
<proteinExistence type="predicted"/>
<dbReference type="Proteomes" id="UP000033423">
    <property type="component" value="Unassembled WGS sequence"/>
</dbReference>
<name>A0A0F3GRH9_9BACT</name>